<accession>A0A0K0NJZ2</accession>
<keyword evidence="1" id="KW-0732">Signal</keyword>
<feature type="chain" id="PRO_5005451424" evidence="1">
    <location>
        <begin position="22"/>
        <end position="68"/>
    </location>
</feature>
<proteinExistence type="evidence at transcript level"/>
<feature type="signal peptide" evidence="1">
    <location>
        <begin position="1"/>
        <end position="21"/>
    </location>
</feature>
<dbReference type="AlphaFoldDB" id="A0A0K0NJZ2"/>
<organism evidence="2">
    <name type="scientific">Mytilus galloprovincialis</name>
    <name type="common">Mediterranean mussel</name>
    <dbReference type="NCBI Taxonomy" id="29158"/>
    <lineage>
        <taxon>Eukaryota</taxon>
        <taxon>Metazoa</taxon>
        <taxon>Spiralia</taxon>
        <taxon>Lophotrochozoa</taxon>
        <taxon>Mollusca</taxon>
        <taxon>Bivalvia</taxon>
        <taxon>Autobranchia</taxon>
        <taxon>Pteriomorphia</taxon>
        <taxon>Mytilida</taxon>
        <taxon>Mytiloidea</taxon>
        <taxon>Mytilidae</taxon>
        <taxon>Mytilinae</taxon>
        <taxon>Mytilus</taxon>
    </lineage>
</organism>
<dbReference type="EMBL" id="KR017764">
    <property type="protein sequence ID" value="AKK32402.1"/>
    <property type="molecule type" value="mRNA"/>
</dbReference>
<reference evidence="2" key="1">
    <citation type="journal article" date="2015" name="Genome Biol. Evol.">
        <title>Identification and Characterization of a Novel Family of Cysteine-Rich Peptides (MgCRP-I) from Mytilus galloprovincialis.</title>
        <authorList>
            <person name="Gerdol M."/>
            <person name="Puillandre N."/>
            <person name="De Moro G."/>
            <person name="Guarnaccia C."/>
            <person name="Lucafo M."/>
            <person name="Benincasa M."/>
            <person name="Zlatev V."/>
            <person name="Manfrin C."/>
            <person name="Torboli V."/>
            <person name="Giulianini P.G."/>
            <person name="Sava G."/>
            <person name="Venier P."/>
            <person name="Pallavicini A."/>
        </authorList>
    </citation>
    <scope>NUCLEOTIDE SEQUENCE</scope>
</reference>
<protein>
    <submittedName>
        <fullName evidence="2">CRP-I31</fullName>
    </submittedName>
</protein>
<name>A0A0K0NJZ2_MYTGA</name>
<sequence length="68" mass="7832">MKISVFLVVCMLIMSVGVTMAKDEMLEDNGLIHNRIKRYSCWPRKCYTRRDCCSSHLCISGWCTGRKG</sequence>
<evidence type="ECO:0000256" key="1">
    <source>
        <dbReference type="SAM" id="SignalP"/>
    </source>
</evidence>
<evidence type="ECO:0000313" key="2">
    <source>
        <dbReference type="EMBL" id="AKK32402.1"/>
    </source>
</evidence>